<evidence type="ECO:0000313" key="1">
    <source>
        <dbReference type="EMBL" id="GAA1817758.1"/>
    </source>
</evidence>
<dbReference type="NCBIfam" id="TIGR04267">
    <property type="entry name" value="mod_HExxH"/>
    <property type="match status" value="1"/>
</dbReference>
<dbReference type="RefSeq" id="WP_344135246.1">
    <property type="nucleotide sequence ID" value="NZ_BAAALT010000150.1"/>
</dbReference>
<reference evidence="1 2" key="1">
    <citation type="journal article" date="2019" name="Int. J. Syst. Evol. Microbiol.">
        <title>The Global Catalogue of Microorganisms (GCM) 10K type strain sequencing project: providing services to taxonomists for standard genome sequencing and annotation.</title>
        <authorList>
            <consortium name="The Broad Institute Genomics Platform"/>
            <consortium name="The Broad Institute Genome Sequencing Center for Infectious Disease"/>
            <person name="Wu L."/>
            <person name="Ma J."/>
        </authorList>
    </citation>
    <scope>NUCLEOTIDE SEQUENCE [LARGE SCALE GENOMIC DNA]</scope>
    <source>
        <strain evidence="1 2">JCM 13250</strain>
    </source>
</reference>
<keyword evidence="2" id="KW-1185">Reference proteome</keyword>
<sequence>MTATPLTLSPAQLDAIVATTPDAATLDLLRMGQLSKRRLLLIAVRRAATDAAVSDAFDLLGAIDASAPGVVNQVLGRPLVNVWAIECLRTPAGGDAGGHLRFLDNIAAAAAIRAGLAFDLPLAAPHGAVHLPGLGTAHGLGAGEAVVRGGPNGATVVGVDATVRIGGDGWSPVTTLRLGTDPSWAVELEDQDPYRTCFGLPPVGLLDADAQRTVAATLAGAWDILTRDFPAYAGIIGATMRAVAPVVAADDRSAVSAASQLAYGMVAVCVPPDPATMALLLIHEQQHMTLGAVYDLVPLCVTNGEARHDAPWRLDPRPVPALLQGTFAHLGVTDFWRVHRHSPGVDRAHADFEFAYWRELTARAARTLLGSGELTAAGERFVGALATRVDDWAAEPVPAEVSGTVREMADVNAVRWRLRNRRPAPDEVERLVGELRSGAHCPPVAAPAVATAAPAPARHRGLSERIRQRLLAGGRIEGHLTDGDRAYVGGDFAAAAASYRTQISVDPTADEPWVGLAAALRRTGVEPAATALAARPELVRALYLGGRVASTAPDDVAAWLAGGLAPDRHGDGGSM</sequence>
<accession>A0ABN2MDP6</accession>
<name>A0ABN2MDP6_9ACTN</name>
<evidence type="ECO:0000313" key="2">
    <source>
        <dbReference type="Proteomes" id="UP001500218"/>
    </source>
</evidence>
<dbReference type="Proteomes" id="UP001500218">
    <property type="component" value="Unassembled WGS sequence"/>
</dbReference>
<comment type="caution">
    <text evidence="1">The sequence shown here is derived from an EMBL/GenBank/DDBJ whole genome shotgun (WGS) entry which is preliminary data.</text>
</comment>
<proteinExistence type="predicted"/>
<dbReference type="EMBL" id="BAAALT010000150">
    <property type="protein sequence ID" value="GAA1817758.1"/>
    <property type="molecule type" value="Genomic_DNA"/>
</dbReference>
<protein>
    <submittedName>
        <fullName evidence="1">HEXXH motif domain-containing protein</fullName>
    </submittedName>
</protein>
<gene>
    <name evidence="1" type="ORF">GCM10009682_43200</name>
</gene>
<organism evidence="1 2">
    <name type="scientific">Luedemannella flava</name>
    <dbReference type="NCBI Taxonomy" id="349316"/>
    <lineage>
        <taxon>Bacteria</taxon>
        <taxon>Bacillati</taxon>
        <taxon>Actinomycetota</taxon>
        <taxon>Actinomycetes</taxon>
        <taxon>Micromonosporales</taxon>
        <taxon>Micromonosporaceae</taxon>
        <taxon>Luedemannella</taxon>
    </lineage>
</organism>
<dbReference type="InterPro" id="IPR026337">
    <property type="entry name" value="AKG_HExxH"/>
</dbReference>